<protein>
    <submittedName>
        <fullName evidence="2">Uncharacterized protein</fullName>
    </submittedName>
</protein>
<evidence type="ECO:0000313" key="2">
    <source>
        <dbReference type="EMBL" id="TQV98229.1"/>
    </source>
</evidence>
<organism evidence="2 3">
    <name type="scientific">Cordyceps javanica</name>
    <dbReference type="NCBI Taxonomy" id="43265"/>
    <lineage>
        <taxon>Eukaryota</taxon>
        <taxon>Fungi</taxon>
        <taxon>Dikarya</taxon>
        <taxon>Ascomycota</taxon>
        <taxon>Pezizomycotina</taxon>
        <taxon>Sordariomycetes</taxon>
        <taxon>Hypocreomycetidae</taxon>
        <taxon>Hypocreales</taxon>
        <taxon>Cordycipitaceae</taxon>
        <taxon>Cordyceps</taxon>
    </lineage>
</organism>
<reference evidence="2 3" key="1">
    <citation type="journal article" date="2019" name="Appl. Microbiol. Biotechnol.">
        <title>Genome sequence of Isaria javanica and comparative genome analysis insights into family S53 peptidase evolution in fungal entomopathogens.</title>
        <authorList>
            <person name="Lin R."/>
            <person name="Zhang X."/>
            <person name="Xin B."/>
            <person name="Zou M."/>
            <person name="Gao Y."/>
            <person name="Qin F."/>
            <person name="Hu Q."/>
            <person name="Xie B."/>
            <person name="Cheng X."/>
        </authorList>
    </citation>
    <scope>NUCLEOTIDE SEQUENCE [LARGE SCALE GENOMIC DNA]</scope>
    <source>
        <strain evidence="2 3">IJ1G</strain>
    </source>
</reference>
<sequence>MSAHQAVTIPARENIILPPWLERACEQSIAFERTMGSAVQATAETDPRHASWIRLLSKRSWDLRIALHRVRRLVRDDPAFAAAMWRVGRFEAAPGPAIIAARGDQTSTAVVTRGNAVPSAATGPLRHRDGGSRAQPPAADARSLRLDRRQL</sequence>
<evidence type="ECO:0000256" key="1">
    <source>
        <dbReference type="SAM" id="MobiDB-lite"/>
    </source>
</evidence>
<name>A0A545W6A9_9HYPO</name>
<keyword evidence="3" id="KW-1185">Reference proteome</keyword>
<comment type="caution">
    <text evidence="2">The sequence shown here is derived from an EMBL/GenBank/DDBJ whole genome shotgun (WGS) entry which is preliminary data.</text>
</comment>
<evidence type="ECO:0000313" key="3">
    <source>
        <dbReference type="Proteomes" id="UP000315783"/>
    </source>
</evidence>
<dbReference type="AlphaFoldDB" id="A0A545W6A9"/>
<gene>
    <name evidence="2" type="ORF">IF1G_02309</name>
</gene>
<feature type="compositionally biased region" description="Basic and acidic residues" evidence="1">
    <location>
        <begin position="142"/>
        <end position="151"/>
    </location>
</feature>
<proteinExistence type="predicted"/>
<accession>A0A545W6A9</accession>
<feature type="region of interest" description="Disordered" evidence="1">
    <location>
        <begin position="117"/>
        <end position="151"/>
    </location>
</feature>
<dbReference type="Proteomes" id="UP000315783">
    <property type="component" value="Unassembled WGS sequence"/>
</dbReference>
<dbReference type="EMBL" id="SPUK01000003">
    <property type="protein sequence ID" value="TQV98229.1"/>
    <property type="molecule type" value="Genomic_DNA"/>
</dbReference>